<keyword evidence="1" id="KW-1133">Transmembrane helix</keyword>
<comment type="caution">
    <text evidence="2">The sequence shown here is derived from an EMBL/GenBank/DDBJ whole genome shotgun (WGS) entry which is preliminary data.</text>
</comment>
<dbReference type="EMBL" id="JBCLYO010000008">
    <property type="protein sequence ID" value="KAL0086236.1"/>
    <property type="molecule type" value="Genomic_DNA"/>
</dbReference>
<name>A0ABR3AZB5_PHYBL</name>
<organism evidence="2 3">
    <name type="scientific">Phycomyces blakesleeanus</name>
    <dbReference type="NCBI Taxonomy" id="4837"/>
    <lineage>
        <taxon>Eukaryota</taxon>
        <taxon>Fungi</taxon>
        <taxon>Fungi incertae sedis</taxon>
        <taxon>Mucoromycota</taxon>
        <taxon>Mucoromycotina</taxon>
        <taxon>Mucoromycetes</taxon>
        <taxon>Mucorales</taxon>
        <taxon>Phycomycetaceae</taxon>
        <taxon>Phycomyces</taxon>
    </lineage>
</organism>
<protein>
    <submittedName>
        <fullName evidence="2">Uncharacterized protein</fullName>
    </submittedName>
</protein>
<keyword evidence="3" id="KW-1185">Reference proteome</keyword>
<gene>
    <name evidence="2" type="ORF">J3Q64DRAFT_1738854</name>
</gene>
<evidence type="ECO:0000256" key="1">
    <source>
        <dbReference type="SAM" id="Phobius"/>
    </source>
</evidence>
<evidence type="ECO:0000313" key="2">
    <source>
        <dbReference type="EMBL" id="KAL0086236.1"/>
    </source>
</evidence>
<feature type="transmembrane region" description="Helical" evidence="1">
    <location>
        <begin position="117"/>
        <end position="139"/>
    </location>
</feature>
<reference evidence="2 3" key="1">
    <citation type="submission" date="2024-04" db="EMBL/GenBank/DDBJ databases">
        <title>Symmetric and asymmetric DNA N6-adenine methylation regulates different biological responses in Mucorales.</title>
        <authorList>
            <consortium name="Lawrence Berkeley National Laboratory"/>
            <person name="Lax C."/>
            <person name="Mondo S.J."/>
            <person name="Osorio-Concepcion M."/>
            <person name="Muszewska A."/>
            <person name="Corrochano-Luque M."/>
            <person name="Gutierrez G."/>
            <person name="Riley R."/>
            <person name="Lipzen A."/>
            <person name="Guo J."/>
            <person name="Hundley H."/>
            <person name="Amirebrahimi M."/>
            <person name="Ng V."/>
            <person name="Lorenzo-Gutierrez D."/>
            <person name="Binder U."/>
            <person name="Yang J."/>
            <person name="Song Y."/>
            <person name="Canovas D."/>
            <person name="Navarro E."/>
            <person name="Freitag M."/>
            <person name="Gabaldon T."/>
            <person name="Grigoriev I.V."/>
            <person name="Corrochano L.M."/>
            <person name="Nicolas F.E."/>
            <person name="Garre V."/>
        </authorList>
    </citation>
    <scope>NUCLEOTIDE SEQUENCE [LARGE SCALE GENOMIC DNA]</scope>
    <source>
        <strain evidence="2 3">L51</strain>
    </source>
</reference>
<sequence length="140" mass="16024">MRQNIGDRFHMVVTLENGLNRHPNQLCDTLGNHGSHVFPGIRSQALICRQTIGKQMNLFLAGFHSLLFMLHLLCLLILSACLHPRLPLLGSHPIQSFISSFELLCYLYSYIHTPNQAILYIILYLPISSYSHISMLFIYI</sequence>
<proteinExistence type="predicted"/>
<keyword evidence="1" id="KW-0472">Membrane</keyword>
<feature type="transmembrane region" description="Helical" evidence="1">
    <location>
        <begin position="59"/>
        <end position="82"/>
    </location>
</feature>
<dbReference type="Proteomes" id="UP001448207">
    <property type="component" value="Unassembled WGS sequence"/>
</dbReference>
<accession>A0ABR3AZB5</accession>
<keyword evidence="1" id="KW-0812">Transmembrane</keyword>
<evidence type="ECO:0000313" key="3">
    <source>
        <dbReference type="Proteomes" id="UP001448207"/>
    </source>
</evidence>